<evidence type="ECO:0000313" key="2">
    <source>
        <dbReference type="Proteomes" id="UP000814033"/>
    </source>
</evidence>
<comment type="caution">
    <text evidence="1">The sequence shown here is derived from an EMBL/GenBank/DDBJ whole genome shotgun (WGS) entry which is preliminary data.</text>
</comment>
<proteinExistence type="predicted"/>
<organism evidence="1 2">
    <name type="scientific">Auriscalpium vulgare</name>
    <dbReference type="NCBI Taxonomy" id="40419"/>
    <lineage>
        <taxon>Eukaryota</taxon>
        <taxon>Fungi</taxon>
        <taxon>Dikarya</taxon>
        <taxon>Basidiomycota</taxon>
        <taxon>Agaricomycotina</taxon>
        <taxon>Agaricomycetes</taxon>
        <taxon>Russulales</taxon>
        <taxon>Auriscalpiaceae</taxon>
        <taxon>Auriscalpium</taxon>
    </lineage>
</organism>
<protein>
    <submittedName>
        <fullName evidence="1">Uncharacterized protein</fullName>
    </submittedName>
</protein>
<gene>
    <name evidence="1" type="ORF">FA95DRAFT_1488222</name>
</gene>
<feature type="non-terminal residue" evidence="1">
    <location>
        <position position="915"/>
    </location>
</feature>
<accession>A0ACB8S0A1</accession>
<evidence type="ECO:0000313" key="1">
    <source>
        <dbReference type="EMBL" id="KAI0049909.1"/>
    </source>
</evidence>
<name>A0ACB8S0A1_9AGAM</name>
<reference evidence="1" key="2">
    <citation type="journal article" date="2022" name="New Phytol.">
        <title>Evolutionary transition to the ectomycorrhizal habit in the genomes of a hyperdiverse lineage of mushroom-forming fungi.</title>
        <authorList>
            <person name="Looney B."/>
            <person name="Miyauchi S."/>
            <person name="Morin E."/>
            <person name="Drula E."/>
            <person name="Courty P.E."/>
            <person name="Kohler A."/>
            <person name="Kuo A."/>
            <person name="LaButti K."/>
            <person name="Pangilinan J."/>
            <person name="Lipzen A."/>
            <person name="Riley R."/>
            <person name="Andreopoulos W."/>
            <person name="He G."/>
            <person name="Johnson J."/>
            <person name="Nolan M."/>
            <person name="Tritt A."/>
            <person name="Barry K.W."/>
            <person name="Grigoriev I.V."/>
            <person name="Nagy L.G."/>
            <person name="Hibbett D."/>
            <person name="Henrissat B."/>
            <person name="Matheny P.B."/>
            <person name="Labbe J."/>
            <person name="Martin F.M."/>
        </authorList>
    </citation>
    <scope>NUCLEOTIDE SEQUENCE</scope>
    <source>
        <strain evidence="1">FP105234-sp</strain>
    </source>
</reference>
<dbReference type="EMBL" id="MU275867">
    <property type="protein sequence ID" value="KAI0049909.1"/>
    <property type="molecule type" value="Genomic_DNA"/>
</dbReference>
<sequence>MIYPRESVGSQCQLYVAATQINQDEELQNVIAHVANQIAQPASPLHPERTQVIVTTEIVQENTSAIDVWEQLLEKLNLFASLMDKVSEIHPYLAAAWTVLDAGRKMIVAQQERTSRVEELGQVIFSVYEIIDLTGDLKTSQPQQEILSALSKQTLECGYFIAEYYRDRSKWHDAFKNILSKTDRIIQKYELQFRKLKDALQQHTTIEIQFVVLVLIFSVILIKCIVEKGTTPHMPYYAMGARYQRGKQCLIGTREALLTNIRAWIDNSDGQHDNSKMLLLTGLSGTGKSSVANSIAEHYHKVNRLGSSFCFNRSELANRNSKHLFSTLAVDLAAFDPSFKYALVNCVGHDPSLCGTENLQEQLENFILKPVKDLVFVGPIVIVIDALDESGNLGSRYQLLQSLASLLPTLPSNFRILLTSRPEEDVIKIFQPNQYIYHKTMADVPHNSTKNDLLKYIQSELRDESSQSFSIFQDVHYRTLAIKAEGLFQWAYIACYAIKGYGGALPTPSGMLMEFTRLTSTISLHTGSVKGPLDQIYEHVLLTLVESPNDRQRVSKLKTFKALLGQVLAAFQPLSADCFKQMHTMSPHSTLIEDFDWALSKLGALLTGVIDYSEPIQFIHTSFQDFLTHESSGDFYIEDVSQHHDSFAWSAIHTLNKVLKFNMCSFPTSYCANSDVSGLHASAQFYFDTWSRYAIQYWGLHFAKSLLGASLESSVTQIVETKFLFWLEAISLLNIGNTAATTLAAINAFCKTEQLKLYILDAKKFVLMFTPVIVRSVPHIYLSSMACAPKKSFLYKQYAGVLQHLPKLPVGHVADWPMTIPVGAPLEGHTWRVKSVSYSPNGQHIVSGSYDKTIRIWDAYTGQPVGEPLVGHTHWVEAVTYSPDGQHILSGSADKTIRIWDAHTGQLVGIPLEGH</sequence>
<dbReference type="Proteomes" id="UP000814033">
    <property type="component" value="Unassembled WGS sequence"/>
</dbReference>
<keyword evidence="2" id="KW-1185">Reference proteome</keyword>
<reference evidence="1" key="1">
    <citation type="submission" date="2021-02" db="EMBL/GenBank/DDBJ databases">
        <authorList>
            <consortium name="DOE Joint Genome Institute"/>
            <person name="Ahrendt S."/>
            <person name="Looney B.P."/>
            <person name="Miyauchi S."/>
            <person name="Morin E."/>
            <person name="Drula E."/>
            <person name="Courty P.E."/>
            <person name="Chicoki N."/>
            <person name="Fauchery L."/>
            <person name="Kohler A."/>
            <person name="Kuo A."/>
            <person name="Labutti K."/>
            <person name="Pangilinan J."/>
            <person name="Lipzen A."/>
            <person name="Riley R."/>
            <person name="Andreopoulos W."/>
            <person name="He G."/>
            <person name="Johnson J."/>
            <person name="Barry K.W."/>
            <person name="Grigoriev I.V."/>
            <person name="Nagy L."/>
            <person name="Hibbett D."/>
            <person name="Henrissat B."/>
            <person name="Matheny P.B."/>
            <person name="Labbe J."/>
            <person name="Martin F."/>
        </authorList>
    </citation>
    <scope>NUCLEOTIDE SEQUENCE</scope>
    <source>
        <strain evidence="1">FP105234-sp</strain>
    </source>
</reference>